<sequence>MKLNTPGSRARAAGFAVLLISVSAGINFFGAGGFGLVLCFAGVLVGASLVAVGVRMADADPVSVVPEVVAGARALHAFLQRNLTVVGLVMASCAITAVSGEAGPVLCFGVFALFLLSISLINIGTLGE</sequence>
<keyword evidence="1" id="KW-1133">Transmembrane helix</keyword>
<name>A0ABC9C005_9POAL</name>
<feature type="transmembrane region" description="Helical" evidence="1">
    <location>
        <begin position="103"/>
        <end position="123"/>
    </location>
</feature>
<evidence type="ECO:0000313" key="2">
    <source>
        <dbReference type="EMBL" id="CAL5010619.1"/>
    </source>
</evidence>
<keyword evidence="3" id="KW-1185">Reference proteome</keyword>
<keyword evidence="1" id="KW-0472">Membrane</keyword>
<dbReference type="AlphaFoldDB" id="A0ABC9C005"/>
<proteinExistence type="predicted"/>
<evidence type="ECO:0000256" key="1">
    <source>
        <dbReference type="SAM" id="Phobius"/>
    </source>
</evidence>
<accession>A0ABC9C005</accession>
<feature type="transmembrane region" description="Helical" evidence="1">
    <location>
        <begin position="34"/>
        <end position="57"/>
    </location>
</feature>
<keyword evidence="1" id="KW-0812">Transmembrane</keyword>
<dbReference type="EMBL" id="OZ075138">
    <property type="protein sequence ID" value="CAL5010619.1"/>
    <property type="molecule type" value="Genomic_DNA"/>
</dbReference>
<organism evidence="2 3">
    <name type="scientific">Urochloa decumbens</name>
    <dbReference type="NCBI Taxonomy" id="240449"/>
    <lineage>
        <taxon>Eukaryota</taxon>
        <taxon>Viridiplantae</taxon>
        <taxon>Streptophyta</taxon>
        <taxon>Embryophyta</taxon>
        <taxon>Tracheophyta</taxon>
        <taxon>Spermatophyta</taxon>
        <taxon>Magnoliopsida</taxon>
        <taxon>Liliopsida</taxon>
        <taxon>Poales</taxon>
        <taxon>Poaceae</taxon>
        <taxon>PACMAD clade</taxon>
        <taxon>Panicoideae</taxon>
        <taxon>Panicodae</taxon>
        <taxon>Paniceae</taxon>
        <taxon>Melinidinae</taxon>
        <taxon>Urochloa</taxon>
    </lineage>
</organism>
<dbReference type="Proteomes" id="UP001497457">
    <property type="component" value="Chromosome 28b"/>
</dbReference>
<protein>
    <submittedName>
        <fullName evidence="2">Uncharacterized protein</fullName>
    </submittedName>
</protein>
<feature type="transmembrane region" description="Helical" evidence="1">
    <location>
        <begin position="78"/>
        <end position="97"/>
    </location>
</feature>
<evidence type="ECO:0000313" key="3">
    <source>
        <dbReference type="Proteomes" id="UP001497457"/>
    </source>
</evidence>
<reference evidence="2" key="1">
    <citation type="submission" date="2024-10" db="EMBL/GenBank/DDBJ databases">
        <authorList>
            <person name="Ryan C."/>
        </authorList>
    </citation>
    <scope>NUCLEOTIDE SEQUENCE [LARGE SCALE GENOMIC DNA]</scope>
</reference>
<gene>
    <name evidence="2" type="ORF">URODEC1_LOCUS70076</name>
</gene>